<name>A0AAN9J8A9_CLITE</name>
<keyword evidence="1" id="KW-1133">Transmembrane helix</keyword>
<evidence type="ECO:0000313" key="2">
    <source>
        <dbReference type="EMBL" id="KAK7294052.1"/>
    </source>
</evidence>
<gene>
    <name evidence="2" type="ORF">RJT34_16935</name>
</gene>
<comment type="caution">
    <text evidence="2">The sequence shown here is derived from an EMBL/GenBank/DDBJ whole genome shotgun (WGS) entry which is preliminary data.</text>
</comment>
<dbReference type="AlphaFoldDB" id="A0AAN9J8A9"/>
<reference evidence="2 3" key="1">
    <citation type="submission" date="2024-01" db="EMBL/GenBank/DDBJ databases">
        <title>The genomes of 5 underutilized Papilionoideae crops provide insights into root nodulation and disease resistance.</title>
        <authorList>
            <person name="Yuan L."/>
        </authorList>
    </citation>
    <scope>NUCLEOTIDE SEQUENCE [LARGE SCALE GENOMIC DNA]</scope>
    <source>
        <strain evidence="2">LY-2023</strain>
        <tissue evidence="2">Leaf</tissue>
    </source>
</reference>
<sequence length="95" mass="10891">MMFPFRTPRRRNNLCNTSGFVISILHTESESVKFPIGSRQRTSPSSATDDDGSVSFWFLVCLFDTSRKSSTMLTKEWFGHLFPLIYTLSSVLVFE</sequence>
<evidence type="ECO:0000313" key="3">
    <source>
        <dbReference type="Proteomes" id="UP001359559"/>
    </source>
</evidence>
<dbReference type="Proteomes" id="UP001359559">
    <property type="component" value="Unassembled WGS sequence"/>
</dbReference>
<proteinExistence type="predicted"/>
<feature type="transmembrane region" description="Helical" evidence="1">
    <location>
        <begin position="77"/>
        <end position="94"/>
    </location>
</feature>
<accession>A0AAN9J8A9</accession>
<protein>
    <submittedName>
        <fullName evidence="2">Uncharacterized protein</fullName>
    </submittedName>
</protein>
<dbReference type="EMBL" id="JAYKXN010000004">
    <property type="protein sequence ID" value="KAK7294052.1"/>
    <property type="molecule type" value="Genomic_DNA"/>
</dbReference>
<keyword evidence="1" id="KW-0812">Transmembrane</keyword>
<keyword evidence="1" id="KW-0472">Membrane</keyword>
<organism evidence="2 3">
    <name type="scientific">Clitoria ternatea</name>
    <name type="common">Butterfly pea</name>
    <dbReference type="NCBI Taxonomy" id="43366"/>
    <lineage>
        <taxon>Eukaryota</taxon>
        <taxon>Viridiplantae</taxon>
        <taxon>Streptophyta</taxon>
        <taxon>Embryophyta</taxon>
        <taxon>Tracheophyta</taxon>
        <taxon>Spermatophyta</taxon>
        <taxon>Magnoliopsida</taxon>
        <taxon>eudicotyledons</taxon>
        <taxon>Gunneridae</taxon>
        <taxon>Pentapetalae</taxon>
        <taxon>rosids</taxon>
        <taxon>fabids</taxon>
        <taxon>Fabales</taxon>
        <taxon>Fabaceae</taxon>
        <taxon>Papilionoideae</taxon>
        <taxon>50 kb inversion clade</taxon>
        <taxon>NPAAA clade</taxon>
        <taxon>indigoferoid/millettioid clade</taxon>
        <taxon>Phaseoleae</taxon>
        <taxon>Clitoria</taxon>
    </lineage>
</organism>
<evidence type="ECO:0000256" key="1">
    <source>
        <dbReference type="SAM" id="Phobius"/>
    </source>
</evidence>
<keyword evidence="3" id="KW-1185">Reference proteome</keyword>